<organism evidence="1 2">
    <name type="scientific">Chromobacterium fluminis</name>
    <dbReference type="NCBI Taxonomy" id="3044269"/>
    <lineage>
        <taxon>Bacteria</taxon>
        <taxon>Pseudomonadati</taxon>
        <taxon>Pseudomonadota</taxon>
        <taxon>Betaproteobacteria</taxon>
        <taxon>Neisseriales</taxon>
        <taxon>Chromobacteriaceae</taxon>
        <taxon>Chromobacterium</taxon>
    </lineage>
</organism>
<keyword evidence="2" id="KW-1185">Reference proteome</keyword>
<dbReference type="RefSeq" id="WP_166453717.1">
    <property type="nucleotide sequence ID" value="NZ_JAAOMA010000047.1"/>
</dbReference>
<dbReference type="Proteomes" id="UP001515641">
    <property type="component" value="Unassembled WGS sequence"/>
</dbReference>
<name>A0ABX0LLG6_9NEIS</name>
<proteinExistence type="predicted"/>
<dbReference type="EMBL" id="JAAOMA010000047">
    <property type="protein sequence ID" value="NHR08012.1"/>
    <property type="molecule type" value="Genomic_DNA"/>
</dbReference>
<evidence type="ECO:0000313" key="1">
    <source>
        <dbReference type="EMBL" id="NHR08012.1"/>
    </source>
</evidence>
<accession>A0ABX0LLG6</accession>
<reference evidence="1 2" key="1">
    <citation type="submission" date="2020-03" db="EMBL/GenBank/DDBJ databases">
        <title>Draft genome sequence of environmentally isolated cultures.</title>
        <authorList>
            <person name="Wilson H.S."/>
            <person name="De Leon M.E."/>
        </authorList>
    </citation>
    <scope>NUCLEOTIDE SEQUENCE [LARGE SCALE GENOMIC DNA]</scope>
    <source>
        <strain evidence="1 2">HSC-31F16</strain>
    </source>
</reference>
<comment type="caution">
    <text evidence="1">The sequence shown here is derived from an EMBL/GenBank/DDBJ whole genome shotgun (WGS) entry which is preliminary data.</text>
</comment>
<evidence type="ECO:0000313" key="2">
    <source>
        <dbReference type="Proteomes" id="UP001515641"/>
    </source>
</evidence>
<sequence>MANDGFYLHIEGFDQFDRIDFDKSKVRAGMRRVGKLVTSKAQMNVALARGQGAYPRNRTGRLVHAIQYRVSRSGFMTKVMPNMPSGSSEYYPAFLHYGVRRAAKRGKGHKKQAASGPWRIAPRANYIVDALEDSAPKIKQILAAALQRSLQPK</sequence>
<evidence type="ECO:0008006" key="3">
    <source>
        <dbReference type="Google" id="ProtNLM"/>
    </source>
</evidence>
<gene>
    <name evidence="1" type="ORF">HA052_22745</name>
</gene>
<protein>
    <recommendedName>
        <fullName evidence="3">HK97 gp10 family phage protein</fullName>
    </recommendedName>
</protein>